<organism evidence="1 2">
    <name type="scientific">Lactococcus phage P596</name>
    <dbReference type="NCBI Taxonomy" id="2656515"/>
    <lineage>
        <taxon>Viruses</taxon>
        <taxon>Duplodnaviria</taxon>
        <taxon>Heunggongvirae</taxon>
        <taxon>Uroviricota</taxon>
        <taxon>Caudoviricetes</taxon>
        <taxon>Teubervirus</taxon>
        <taxon>Teubervirus P596</taxon>
    </lineage>
</organism>
<dbReference type="EMBL" id="MN528768">
    <property type="protein sequence ID" value="QGF21102.1"/>
    <property type="molecule type" value="Genomic_DNA"/>
</dbReference>
<keyword evidence="2" id="KW-1185">Reference proteome</keyword>
<accession>A0A5Q2F2D1</accession>
<protein>
    <submittedName>
        <fullName evidence="1">Uncharacterized protein</fullName>
    </submittedName>
</protein>
<evidence type="ECO:0000313" key="1">
    <source>
        <dbReference type="EMBL" id="QGF21102.1"/>
    </source>
</evidence>
<name>A0A5Q2F2D1_9CAUD</name>
<evidence type="ECO:0000313" key="2">
    <source>
        <dbReference type="Proteomes" id="UP000370956"/>
    </source>
</evidence>
<dbReference type="RefSeq" id="YP_009900579.1">
    <property type="nucleotide sequence ID" value="NC_049808.1"/>
</dbReference>
<proteinExistence type="predicted"/>
<reference evidence="1 2" key="1">
    <citation type="submission" date="2019-09" db="EMBL/GenBank/DDBJ databases">
        <title>Complete genome of Lactococcus lactis phage P596.</title>
        <authorList>
            <person name="Brinks E."/>
        </authorList>
    </citation>
    <scope>NUCLEOTIDE SEQUENCE [LARGE SCALE GENOMIC DNA]</scope>
</reference>
<dbReference type="GeneID" id="56132808"/>
<dbReference type="KEGG" id="vg:56132808"/>
<dbReference type="Proteomes" id="UP000370956">
    <property type="component" value="Segment"/>
</dbReference>
<sequence>MVESIYSTIEKLIKSKGGNKITINRISKNVLVKTWKNEDERLSIKTDLLLKKAQYTTSEFIQSFCDKAIKELDQDYKEG</sequence>